<gene>
    <name evidence="2" type="ORF">GSOID_T00027115001</name>
</gene>
<protein>
    <submittedName>
        <fullName evidence="2">Uncharacterized protein</fullName>
    </submittedName>
</protein>
<dbReference type="EMBL" id="FN654613">
    <property type="protein sequence ID" value="CBY35307.1"/>
    <property type="molecule type" value="Genomic_DNA"/>
</dbReference>
<accession>E4YIJ6</accession>
<evidence type="ECO:0000313" key="2">
    <source>
        <dbReference type="EMBL" id="CBY35307.1"/>
    </source>
</evidence>
<reference evidence="2" key="1">
    <citation type="journal article" date="2010" name="Science">
        <title>Plasticity of animal genome architecture unmasked by rapid evolution of a pelagic tunicate.</title>
        <authorList>
            <person name="Denoeud F."/>
            <person name="Henriet S."/>
            <person name="Mungpakdee S."/>
            <person name="Aury J.M."/>
            <person name="Da Silva C."/>
            <person name="Brinkmann H."/>
            <person name="Mikhaleva J."/>
            <person name="Olsen L.C."/>
            <person name="Jubin C."/>
            <person name="Canestro C."/>
            <person name="Bouquet J.M."/>
            <person name="Danks G."/>
            <person name="Poulain J."/>
            <person name="Campsteijn C."/>
            <person name="Adamski M."/>
            <person name="Cross I."/>
            <person name="Yadetie F."/>
            <person name="Muffato M."/>
            <person name="Louis A."/>
            <person name="Butcher S."/>
            <person name="Tsagkogeorga G."/>
            <person name="Konrad A."/>
            <person name="Singh S."/>
            <person name="Jensen M.F."/>
            <person name="Cong E.H."/>
            <person name="Eikeseth-Otteraa H."/>
            <person name="Noel B."/>
            <person name="Anthouard V."/>
            <person name="Porcel B.M."/>
            <person name="Kachouri-Lafond R."/>
            <person name="Nishino A."/>
            <person name="Ugolini M."/>
            <person name="Chourrout P."/>
            <person name="Nishida H."/>
            <person name="Aasland R."/>
            <person name="Huzurbazar S."/>
            <person name="Westhof E."/>
            <person name="Delsuc F."/>
            <person name="Lehrach H."/>
            <person name="Reinhardt R."/>
            <person name="Weissenbach J."/>
            <person name="Roy S.W."/>
            <person name="Artiguenave F."/>
            <person name="Postlethwait J.H."/>
            <person name="Manak J.R."/>
            <person name="Thompson E.M."/>
            <person name="Jaillon O."/>
            <person name="Du Pasquier L."/>
            <person name="Boudinot P."/>
            <person name="Liberles D.A."/>
            <person name="Volff J.N."/>
            <person name="Philippe H."/>
            <person name="Lenhard B."/>
            <person name="Roest Crollius H."/>
            <person name="Wincker P."/>
            <person name="Chourrout D."/>
        </authorList>
    </citation>
    <scope>NUCLEOTIDE SEQUENCE [LARGE SCALE GENOMIC DNA]</scope>
</reference>
<sequence length="165" mass="19156">MREKPQKKTEKIKEISSEPTKVFDDCSEESSDTIEWSAFTPKKMMSKAEYEEQGVIETNKAMEELRKIIENSQNPVKTFMKFGGETRAKLLDFINSGEHFSVEVNKNIPESQNFVEECEKVDQASPLKRKIDKLKKGQIYESPKRYPSFIHPSYIRTGEAALKRR</sequence>
<dbReference type="AlphaFoldDB" id="E4YIJ6"/>
<name>E4YIJ6_OIKDI</name>
<dbReference type="Proteomes" id="UP000011014">
    <property type="component" value="Unassembled WGS sequence"/>
</dbReference>
<feature type="compositionally biased region" description="Basic and acidic residues" evidence="1">
    <location>
        <begin position="1"/>
        <end position="24"/>
    </location>
</feature>
<organism evidence="2">
    <name type="scientific">Oikopleura dioica</name>
    <name type="common">Tunicate</name>
    <dbReference type="NCBI Taxonomy" id="34765"/>
    <lineage>
        <taxon>Eukaryota</taxon>
        <taxon>Metazoa</taxon>
        <taxon>Chordata</taxon>
        <taxon>Tunicata</taxon>
        <taxon>Appendicularia</taxon>
        <taxon>Copelata</taxon>
        <taxon>Oikopleuridae</taxon>
        <taxon>Oikopleura</taxon>
    </lineage>
</organism>
<proteinExistence type="predicted"/>
<evidence type="ECO:0000256" key="1">
    <source>
        <dbReference type="SAM" id="MobiDB-lite"/>
    </source>
</evidence>
<feature type="region of interest" description="Disordered" evidence="1">
    <location>
        <begin position="1"/>
        <end position="27"/>
    </location>
</feature>